<evidence type="ECO:0000313" key="5">
    <source>
        <dbReference type="Proteomes" id="UP000005744"/>
    </source>
</evidence>
<accession>I3CBU3</accession>
<feature type="domain" description="DUF7939" evidence="3">
    <location>
        <begin position="489"/>
        <end position="572"/>
    </location>
</feature>
<evidence type="ECO:0000256" key="1">
    <source>
        <dbReference type="SAM" id="MobiDB-lite"/>
    </source>
</evidence>
<dbReference type="eggNOG" id="COG0457">
    <property type="taxonomic scope" value="Bacteria"/>
</dbReference>
<dbReference type="Proteomes" id="UP000005744">
    <property type="component" value="Unassembled WGS sequence"/>
</dbReference>
<feature type="region of interest" description="Disordered" evidence="1">
    <location>
        <begin position="405"/>
        <end position="424"/>
    </location>
</feature>
<dbReference type="HOGENOM" id="CLU_031701_1_0_6"/>
<name>I3CBU3_9GAMM</name>
<organism evidence="4 5">
    <name type="scientific">Beggiatoa alba B18LD</name>
    <dbReference type="NCBI Taxonomy" id="395493"/>
    <lineage>
        <taxon>Bacteria</taxon>
        <taxon>Pseudomonadati</taxon>
        <taxon>Pseudomonadota</taxon>
        <taxon>Gammaproteobacteria</taxon>
        <taxon>Thiotrichales</taxon>
        <taxon>Thiotrichaceae</taxon>
        <taxon>Beggiatoa</taxon>
    </lineage>
</organism>
<protein>
    <recommendedName>
        <fullName evidence="3">DUF7939 domain-containing protein</fullName>
    </recommendedName>
</protein>
<sequence>MMFIAMRKKIMFKKALGLWVILFLYSAYGFANESVTVEISRHNVQMNESFQITFTAVGAVGTPDFKPLSQDFEILSQAQSNQVSIINRQYTSQMVWRLELMPKHTGTLTVPAINFGNTSSTAAQIAVTAEVPASSTTTEKAKDLFLEVDAEPKNPYVQSQVIYTLRLFHAVDIANASLTDLNLAQGDAIVQRLGEDINYKTQRDNKAYRVIERKYAIFPQKSGALHIDPLILQAQLLDNNRYPRSAFDSFFTQQTGTTKKILSNPIDLTVQPIPSEFSGTQWLPAKQIVLQEEWSTNPPQFEVGKPITRTITLNANGLTAGQLPILVSNNYYPADLKSYPDQTQPTEQMTSSGAISARQEKTAIIPTKAGQYVLPAISVSWWNTNTNTMEVATLPEQTIKVAPSATAPEPQPVQTTAPVTASTPPVVNNATTPAPVVAAPAPAMTVEHSMFWQWVSAGLAVGWLLTIMAWIWVHYQARQIKQLVKNNRQNPLQHLQQACMANDAIQAKSALLEWAKMQWASRPPVSLGDIGVRCGEPVLQEIQTLNRLLYSQQTQDWQGNTLWSAIQAYLATQVQQRKSKANVEPLEPLFKL</sequence>
<feature type="compositionally biased region" description="Low complexity" evidence="1">
    <location>
        <begin position="412"/>
        <end position="424"/>
    </location>
</feature>
<dbReference type="InterPro" id="IPR025738">
    <property type="entry name" value="BatD"/>
</dbReference>
<dbReference type="AlphaFoldDB" id="I3CBU3"/>
<keyword evidence="5" id="KW-1185">Reference proteome</keyword>
<feature type="transmembrane region" description="Helical" evidence="2">
    <location>
        <begin position="451"/>
        <end position="473"/>
    </location>
</feature>
<gene>
    <name evidence="4" type="ORF">BegalDRAFT_0163</name>
</gene>
<dbReference type="InterPro" id="IPR057699">
    <property type="entry name" value="DUF7939"/>
</dbReference>
<proteinExistence type="predicted"/>
<evidence type="ECO:0000256" key="2">
    <source>
        <dbReference type="SAM" id="Phobius"/>
    </source>
</evidence>
<reference evidence="4 5" key="1">
    <citation type="submission" date="2011-11" db="EMBL/GenBank/DDBJ databases">
        <title>Improved High-Quality Draft sequence of Beggiatoa alba B18lD.</title>
        <authorList>
            <consortium name="US DOE Joint Genome Institute"/>
            <person name="Lucas S."/>
            <person name="Han J."/>
            <person name="Lapidus A."/>
            <person name="Cheng J.-F."/>
            <person name="Goodwin L."/>
            <person name="Pitluck S."/>
            <person name="Peters L."/>
            <person name="Mikhailova N."/>
            <person name="Held B."/>
            <person name="Detter J.C."/>
            <person name="Han C."/>
            <person name="Tapia R."/>
            <person name="Land M."/>
            <person name="Hauser L."/>
            <person name="Kyrpides N."/>
            <person name="Ivanova N."/>
            <person name="Pagani I."/>
            <person name="Samuel K."/>
            <person name="Teske A."/>
            <person name="Mueller J."/>
            <person name="Woyke T."/>
        </authorList>
    </citation>
    <scope>NUCLEOTIDE SEQUENCE [LARGE SCALE GENOMIC DNA]</scope>
    <source>
        <strain evidence="4 5">B18LD</strain>
    </source>
</reference>
<dbReference type="STRING" id="395493.BegalDRAFT_0163"/>
<dbReference type="Pfam" id="PF13584">
    <property type="entry name" value="BatD"/>
    <property type="match status" value="2"/>
</dbReference>
<dbReference type="PANTHER" id="PTHR40940:SF1">
    <property type="entry name" value="PROTEIN BATD"/>
    <property type="match status" value="1"/>
</dbReference>
<dbReference type="EMBL" id="JH600070">
    <property type="protein sequence ID" value="EIJ41086.1"/>
    <property type="molecule type" value="Genomic_DNA"/>
</dbReference>
<dbReference type="PANTHER" id="PTHR40940">
    <property type="entry name" value="PROTEIN BATD-RELATED"/>
    <property type="match status" value="1"/>
</dbReference>
<evidence type="ECO:0000313" key="4">
    <source>
        <dbReference type="EMBL" id="EIJ41086.1"/>
    </source>
</evidence>
<keyword evidence="2" id="KW-1133">Transmembrane helix</keyword>
<dbReference type="Pfam" id="PF25607">
    <property type="entry name" value="DUF7939"/>
    <property type="match status" value="1"/>
</dbReference>
<keyword evidence="2" id="KW-0472">Membrane</keyword>
<evidence type="ECO:0000259" key="3">
    <source>
        <dbReference type="Pfam" id="PF25607"/>
    </source>
</evidence>
<keyword evidence="2" id="KW-0812">Transmembrane</keyword>